<comment type="pathway">
    <text evidence="7">Steroid metabolism; ergosterol biosynthesis.</text>
</comment>
<evidence type="ECO:0000313" key="9">
    <source>
        <dbReference type="EMBL" id="CEQ43034.1"/>
    </source>
</evidence>
<keyword evidence="5 8" id="KW-1133">Transmembrane helix</keyword>
<evidence type="ECO:0000256" key="1">
    <source>
        <dbReference type="ARBA" id="ARBA00004586"/>
    </source>
</evidence>
<evidence type="ECO:0000256" key="4">
    <source>
        <dbReference type="ARBA" id="ARBA00022824"/>
    </source>
</evidence>
<sequence>MSAAPPTPHRKPRSTAGAAPIRIAPSSRFSVRTLVVYGLVLAAVSAVVGVLESVKSRWYIFDPPALHRLCQEALALHGNDTISVVSHIVTSLSATHPSSSINTAFSSTPLLSSPTNHSILPESYTPNHREWVWNNAGGAMGTMFILHASITEYLIVFGTPLGTEGHTGRHTADDYFHILKGEQWASRAGAFELEVRRSLSLSLSLSRVRPHPRARLTLLVLSCAQRKRYAAGDMHHLVRGEVKQYKFHEGGFALELAQGWIPLMLPFGFADTFFSTLDLPTLYHTVRITGREMIKNLLHGKI</sequence>
<dbReference type="UniPathway" id="UPA00768"/>
<dbReference type="GO" id="GO:0006696">
    <property type="term" value="P:ergosterol biosynthetic process"/>
    <property type="evidence" value="ECO:0007669"/>
    <property type="project" value="TreeGrafter"/>
</dbReference>
<keyword evidence="4" id="KW-0256">Endoplasmic reticulum</keyword>
<evidence type="ECO:0000256" key="8">
    <source>
        <dbReference type="SAM" id="Phobius"/>
    </source>
</evidence>
<comment type="subcellular location">
    <subcellularLocation>
        <location evidence="1">Endoplasmic reticulum membrane</location>
    </subcellularLocation>
</comment>
<feature type="non-terminal residue" evidence="9">
    <location>
        <position position="1"/>
    </location>
</feature>
<evidence type="ECO:0000256" key="6">
    <source>
        <dbReference type="ARBA" id="ARBA00023136"/>
    </source>
</evidence>
<dbReference type="PANTHER" id="PTHR10868">
    <property type="entry name" value="SIGMA 1-TYPE OPIOID RECEPTOR-RELATED"/>
    <property type="match status" value="1"/>
</dbReference>
<comment type="similarity">
    <text evidence="2">Belongs to the ERG2 family.</text>
</comment>
<name>A0A0D6EST9_SPOSA</name>
<accession>A0A0D6EST9</accession>
<evidence type="ECO:0000256" key="7">
    <source>
        <dbReference type="ARBA" id="ARBA00029435"/>
    </source>
</evidence>
<protein>
    <submittedName>
        <fullName evidence="9">SPOSA6832_04927-mRNA-1:cds</fullName>
    </submittedName>
</protein>
<dbReference type="AlphaFoldDB" id="A0A0D6EST9"/>
<dbReference type="InterPro" id="IPR006716">
    <property type="entry name" value="ERG2_sigma1_rcpt-like"/>
</dbReference>
<evidence type="ECO:0000313" key="10">
    <source>
        <dbReference type="Proteomes" id="UP000243876"/>
    </source>
</evidence>
<dbReference type="PANTHER" id="PTHR10868:SF1">
    <property type="entry name" value="SIGMA NON-OPIOID INTRACELLULAR RECEPTOR 1"/>
    <property type="match status" value="1"/>
</dbReference>
<keyword evidence="3 8" id="KW-0812">Transmembrane</keyword>
<evidence type="ECO:0000256" key="3">
    <source>
        <dbReference type="ARBA" id="ARBA00022692"/>
    </source>
</evidence>
<gene>
    <name evidence="9" type="primary">SPOSA6832_04927</name>
</gene>
<dbReference type="Proteomes" id="UP000243876">
    <property type="component" value="Unassembled WGS sequence"/>
</dbReference>
<keyword evidence="10" id="KW-1185">Reference proteome</keyword>
<organism evidence="9 10">
    <name type="scientific">Sporidiobolus salmonicolor</name>
    <name type="common">Yeast-like fungus</name>
    <name type="synonym">Sporobolomyces salmonicolor</name>
    <dbReference type="NCBI Taxonomy" id="5005"/>
    <lineage>
        <taxon>Eukaryota</taxon>
        <taxon>Fungi</taxon>
        <taxon>Dikarya</taxon>
        <taxon>Basidiomycota</taxon>
        <taxon>Pucciniomycotina</taxon>
        <taxon>Microbotryomycetes</taxon>
        <taxon>Sporidiobolales</taxon>
        <taxon>Sporidiobolaceae</taxon>
        <taxon>Sporobolomyces</taxon>
    </lineage>
</organism>
<dbReference type="OrthoDB" id="347124at2759"/>
<dbReference type="EMBL" id="CENE01000045">
    <property type="protein sequence ID" value="CEQ43034.1"/>
    <property type="molecule type" value="Genomic_DNA"/>
</dbReference>
<evidence type="ECO:0000256" key="2">
    <source>
        <dbReference type="ARBA" id="ARBA00007141"/>
    </source>
</evidence>
<proteinExistence type="inferred from homology"/>
<dbReference type="GO" id="GO:0005789">
    <property type="term" value="C:endoplasmic reticulum membrane"/>
    <property type="evidence" value="ECO:0007669"/>
    <property type="project" value="UniProtKB-SubCell"/>
</dbReference>
<keyword evidence="6 8" id="KW-0472">Membrane</keyword>
<reference evidence="10" key="1">
    <citation type="submission" date="2015-02" db="EMBL/GenBank/DDBJ databases">
        <authorList>
            <person name="Gon?alves P."/>
        </authorList>
    </citation>
    <scope>NUCLEOTIDE SEQUENCE [LARGE SCALE GENOMIC DNA]</scope>
</reference>
<evidence type="ECO:0000256" key="5">
    <source>
        <dbReference type="ARBA" id="ARBA00022989"/>
    </source>
</evidence>
<feature type="transmembrane region" description="Helical" evidence="8">
    <location>
        <begin position="34"/>
        <end position="51"/>
    </location>
</feature>
<dbReference type="Pfam" id="PF04622">
    <property type="entry name" value="ERG2_Sigma1R"/>
    <property type="match status" value="2"/>
</dbReference>